<dbReference type="EMBL" id="OW152824">
    <property type="protein sequence ID" value="CAH2040448.1"/>
    <property type="molecule type" value="Genomic_DNA"/>
</dbReference>
<feature type="non-terminal residue" evidence="2">
    <location>
        <position position="77"/>
    </location>
</feature>
<protein>
    <submittedName>
        <fullName evidence="2">Uncharacterized protein</fullName>
    </submittedName>
</protein>
<evidence type="ECO:0000313" key="2">
    <source>
        <dbReference type="EMBL" id="CAH2040448.1"/>
    </source>
</evidence>
<name>A0ABN8HS96_9NEOP</name>
<reference evidence="2" key="1">
    <citation type="submission" date="2022-03" db="EMBL/GenBank/DDBJ databases">
        <authorList>
            <person name="Martin H S."/>
        </authorList>
    </citation>
    <scope>NUCLEOTIDE SEQUENCE</scope>
</reference>
<accession>A0ABN8HS96</accession>
<feature type="compositionally biased region" description="Polar residues" evidence="1">
    <location>
        <begin position="1"/>
        <end position="12"/>
    </location>
</feature>
<organism evidence="2 3">
    <name type="scientific">Iphiclides podalirius</name>
    <name type="common">scarce swallowtail</name>
    <dbReference type="NCBI Taxonomy" id="110791"/>
    <lineage>
        <taxon>Eukaryota</taxon>
        <taxon>Metazoa</taxon>
        <taxon>Ecdysozoa</taxon>
        <taxon>Arthropoda</taxon>
        <taxon>Hexapoda</taxon>
        <taxon>Insecta</taxon>
        <taxon>Pterygota</taxon>
        <taxon>Neoptera</taxon>
        <taxon>Endopterygota</taxon>
        <taxon>Lepidoptera</taxon>
        <taxon>Glossata</taxon>
        <taxon>Ditrysia</taxon>
        <taxon>Papilionoidea</taxon>
        <taxon>Papilionidae</taxon>
        <taxon>Papilioninae</taxon>
        <taxon>Iphiclides</taxon>
    </lineage>
</organism>
<evidence type="ECO:0000256" key="1">
    <source>
        <dbReference type="SAM" id="MobiDB-lite"/>
    </source>
</evidence>
<feature type="region of interest" description="Disordered" evidence="1">
    <location>
        <begin position="1"/>
        <end position="41"/>
    </location>
</feature>
<proteinExistence type="predicted"/>
<gene>
    <name evidence="2" type="ORF">IPOD504_LOCUS2572</name>
</gene>
<dbReference type="Proteomes" id="UP000837857">
    <property type="component" value="Chromosome 12"/>
</dbReference>
<sequence>MRSAVPSVTSAYSGGKIADGLSRGGAKGQSYSARVHGRDGGRDSIVRPLAAIAAKIWAGCRLNVAPARISRRIARKL</sequence>
<evidence type="ECO:0000313" key="3">
    <source>
        <dbReference type="Proteomes" id="UP000837857"/>
    </source>
</evidence>
<keyword evidence="3" id="KW-1185">Reference proteome</keyword>